<dbReference type="EMBL" id="LAZR01010616">
    <property type="protein sequence ID" value="KKM66020.1"/>
    <property type="molecule type" value="Genomic_DNA"/>
</dbReference>
<gene>
    <name evidence="2" type="ORF">LCGC14_1485440</name>
</gene>
<keyword evidence="1" id="KW-1133">Transmembrane helix</keyword>
<accession>A0A0F9LNV4</accession>
<protein>
    <submittedName>
        <fullName evidence="2">Uncharacterized protein</fullName>
    </submittedName>
</protein>
<reference evidence="2" key="1">
    <citation type="journal article" date="2015" name="Nature">
        <title>Complex archaea that bridge the gap between prokaryotes and eukaryotes.</title>
        <authorList>
            <person name="Spang A."/>
            <person name="Saw J.H."/>
            <person name="Jorgensen S.L."/>
            <person name="Zaremba-Niedzwiedzka K."/>
            <person name="Martijn J."/>
            <person name="Lind A.E."/>
            <person name="van Eijk R."/>
            <person name="Schleper C."/>
            <person name="Guy L."/>
            <person name="Ettema T.J."/>
        </authorList>
    </citation>
    <scope>NUCLEOTIDE SEQUENCE</scope>
</reference>
<keyword evidence="1" id="KW-0472">Membrane</keyword>
<name>A0A0F9LNV4_9ZZZZ</name>
<evidence type="ECO:0000256" key="1">
    <source>
        <dbReference type="SAM" id="Phobius"/>
    </source>
</evidence>
<feature type="transmembrane region" description="Helical" evidence="1">
    <location>
        <begin position="16"/>
        <end position="35"/>
    </location>
</feature>
<keyword evidence="1" id="KW-0812">Transmembrane</keyword>
<evidence type="ECO:0000313" key="2">
    <source>
        <dbReference type="EMBL" id="KKM66020.1"/>
    </source>
</evidence>
<organism evidence="2">
    <name type="scientific">marine sediment metagenome</name>
    <dbReference type="NCBI Taxonomy" id="412755"/>
    <lineage>
        <taxon>unclassified sequences</taxon>
        <taxon>metagenomes</taxon>
        <taxon>ecological metagenomes</taxon>
    </lineage>
</organism>
<comment type="caution">
    <text evidence="2">The sequence shown here is derived from an EMBL/GenBank/DDBJ whole genome shotgun (WGS) entry which is preliminary data.</text>
</comment>
<sequence length="43" mass="4865">MGITTEVNLLGEDSTWFIKILIMSYSMPISLGGRYKKEKATLK</sequence>
<dbReference type="AlphaFoldDB" id="A0A0F9LNV4"/>
<proteinExistence type="predicted"/>